<dbReference type="PROSITE" id="PS00211">
    <property type="entry name" value="ABC_TRANSPORTER_1"/>
    <property type="match status" value="1"/>
</dbReference>
<dbReference type="AlphaFoldDB" id="A2BLK5"/>
<dbReference type="InterPro" id="IPR017871">
    <property type="entry name" value="ABC_transporter-like_CS"/>
</dbReference>
<protein>
    <submittedName>
        <fullName evidence="4">ABC transporter</fullName>
    </submittedName>
</protein>
<dbReference type="InterPro" id="IPR010230">
    <property type="entry name" value="FeS-cluster_ATPase_SufC"/>
</dbReference>
<evidence type="ECO:0000256" key="1">
    <source>
        <dbReference type="ARBA" id="ARBA00022741"/>
    </source>
</evidence>
<evidence type="ECO:0000313" key="4">
    <source>
        <dbReference type="EMBL" id="ABM80866.1"/>
    </source>
</evidence>
<evidence type="ECO:0000259" key="3">
    <source>
        <dbReference type="PROSITE" id="PS50893"/>
    </source>
</evidence>
<dbReference type="InterPro" id="IPR003439">
    <property type="entry name" value="ABC_transporter-like_ATP-bd"/>
</dbReference>
<dbReference type="Gene3D" id="3.40.50.300">
    <property type="entry name" value="P-loop containing nucleotide triphosphate hydrolases"/>
    <property type="match status" value="1"/>
</dbReference>
<dbReference type="KEGG" id="hbu:Hbut_1021"/>
<dbReference type="eggNOG" id="arCOG04236">
    <property type="taxonomic scope" value="Archaea"/>
</dbReference>
<sequence length="270" mass="29206">MFGTGASGAAAEILTGVKVHIVPGGYALPLNVVDAYVSTRDGREIVRGVSLEIREGRIHVLMGPNGAGKSSLAQAVMGHRNYVYKGKLLFDGEDITGLSTAERVKRGLTLAVQIPVEVEGVRVSEILVRVAQKFRGTKTMKEAMQVIREALEAVGLSESLLAREYMVGMSGGERKRLELARIIIQKPKIAILDEPDSGVDVESIPKIAAAIEKLAESGTGILLITHQPRLLTRLIPDKVYVMLSGRIVAEGGIELVRRIEEKGYTPFRGE</sequence>
<dbReference type="PANTHER" id="PTHR43204">
    <property type="entry name" value="ABC TRANSPORTER I FAMILY MEMBER 6, CHLOROPLASTIC"/>
    <property type="match status" value="1"/>
</dbReference>
<dbReference type="GO" id="GO:0016887">
    <property type="term" value="F:ATP hydrolysis activity"/>
    <property type="evidence" value="ECO:0007669"/>
    <property type="project" value="InterPro"/>
</dbReference>
<feature type="domain" description="ABC transporter" evidence="3">
    <location>
        <begin position="30"/>
        <end position="269"/>
    </location>
</feature>
<keyword evidence="5" id="KW-1185">Reference proteome</keyword>
<dbReference type="PROSITE" id="PS50893">
    <property type="entry name" value="ABC_TRANSPORTER_2"/>
    <property type="match status" value="1"/>
</dbReference>
<dbReference type="PANTHER" id="PTHR43204:SF1">
    <property type="entry name" value="ABC TRANSPORTER I FAMILY MEMBER 6, CHLOROPLASTIC"/>
    <property type="match status" value="1"/>
</dbReference>
<dbReference type="InterPro" id="IPR003593">
    <property type="entry name" value="AAA+_ATPase"/>
</dbReference>
<gene>
    <name evidence="4" type="ordered locus">Hbut_1021</name>
</gene>
<keyword evidence="2" id="KW-0067">ATP-binding</keyword>
<dbReference type="EnsemblBacteria" id="ABM80866">
    <property type="protein sequence ID" value="ABM80866"/>
    <property type="gene ID" value="Hbut_1021"/>
</dbReference>
<dbReference type="EMBL" id="CP000493">
    <property type="protein sequence ID" value="ABM80866.1"/>
    <property type="molecule type" value="Genomic_DNA"/>
</dbReference>
<dbReference type="GO" id="GO:0005524">
    <property type="term" value="F:ATP binding"/>
    <property type="evidence" value="ECO:0007669"/>
    <property type="project" value="UniProtKB-KW"/>
</dbReference>
<dbReference type="NCBIfam" id="TIGR01978">
    <property type="entry name" value="sufC"/>
    <property type="match status" value="1"/>
</dbReference>
<dbReference type="SMART" id="SM00382">
    <property type="entry name" value="AAA"/>
    <property type="match status" value="1"/>
</dbReference>
<evidence type="ECO:0000256" key="2">
    <source>
        <dbReference type="ARBA" id="ARBA00022840"/>
    </source>
</evidence>
<dbReference type="InterPro" id="IPR027417">
    <property type="entry name" value="P-loop_NTPase"/>
</dbReference>
<keyword evidence="1" id="KW-0547">Nucleotide-binding</keyword>
<organism evidence="4 5">
    <name type="scientific">Hyperthermus butylicus (strain DSM 5456 / JCM 9403 / PLM1-5)</name>
    <dbReference type="NCBI Taxonomy" id="415426"/>
    <lineage>
        <taxon>Archaea</taxon>
        <taxon>Thermoproteota</taxon>
        <taxon>Thermoprotei</taxon>
        <taxon>Desulfurococcales</taxon>
        <taxon>Pyrodictiaceae</taxon>
        <taxon>Hyperthermus</taxon>
    </lineage>
</organism>
<dbReference type="STRING" id="415426.Hbut_1021"/>
<dbReference type="SUPFAM" id="SSF52540">
    <property type="entry name" value="P-loop containing nucleoside triphosphate hydrolases"/>
    <property type="match status" value="1"/>
</dbReference>
<evidence type="ECO:0000313" key="5">
    <source>
        <dbReference type="Proteomes" id="UP000002593"/>
    </source>
</evidence>
<proteinExistence type="predicted"/>
<name>A2BLK5_HYPBU</name>
<dbReference type="Pfam" id="PF00005">
    <property type="entry name" value="ABC_tran"/>
    <property type="match status" value="1"/>
</dbReference>
<accession>A2BLK5</accession>
<dbReference type="HOGENOM" id="CLU_000604_48_1_2"/>
<reference evidence="4 5" key="1">
    <citation type="journal article" date="2007" name="Archaea">
        <title>The genome of Hyperthermus butylicus: a sulfur-reducing, peptide fermenting, neutrophilic Crenarchaeote growing up to 108 degrees C.</title>
        <authorList>
            <person name="Brugger K."/>
            <person name="Chen L."/>
            <person name="Stark M."/>
            <person name="Zibat A."/>
            <person name="Redder P."/>
            <person name="Ruepp A."/>
            <person name="Awayez M."/>
            <person name="She Q."/>
            <person name="Garrett R.A."/>
            <person name="Klenk H.P."/>
        </authorList>
    </citation>
    <scope>NUCLEOTIDE SEQUENCE [LARGE SCALE GENOMIC DNA]</scope>
    <source>
        <strain evidence="5">DSM 5456 / JCM 9403 / PLM1-5</strain>
    </source>
</reference>
<dbReference type="Proteomes" id="UP000002593">
    <property type="component" value="Chromosome"/>
</dbReference>